<dbReference type="PANTHER" id="PTHR39426:SF1">
    <property type="entry name" value="HOMOLOGY TO DEATH-ON-CURING PROTEIN OF PHAGE P1"/>
    <property type="match status" value="1"/>
</dbReference>
<dbReference type="InterPro" id="IPR006440">
    <property type="entry name" value="Doc"/>
</dbReference>
<keyword evidence="3" id="KW-1185">Reference proteome</keyword>
<evidence type="ECO:0000259" key="1">
    <source>
        <dbReference type="PROSITE" id="PS51459"/>
    </source>
</evidence>
<gene>
    <name evidence="2" type="ORF">K1X11_002160</name>
</gene>
<dbReference type="InterPro" id="IPR053737">
    <property type="entry name" value="Type_II_TA_Toxin"/>
</dbReference>
<dbReference type="Proteomes" id="UP000738431">
    <property type="component" value="Chromosome"/>
</dbReference>
<accession>A0ABZ1CC80</accession>
<name>A0ABZ1CC80_9BACT</name>
<sequence length="129" mass="14327">MKEPYWFSRAESLALHRLMLADYGGANGVRDETMLESALVKARNRFLYGEHSMVILAAAYTVGVVKNHPFVDGNKRTGFMIGVAFLERNGRHFHGSEVDAVLKTLALAAGELDEAGYAQWLEENSQPAR</sequence>
<evidence type="ECO:0000313" key="2">
    <source>
        <dbReference type="EMBL" id="WRQ88194.1"/>
    </source>
</evidence>
<dbReference type="SUPFAM" id="SSF140931">
    <property type="entry name" value="Fic-like"/>
    <property type="match status" value="1"/>
</dbReference>
<dbReference type="NCBIfam" id="TIGR01550">
    <property type="entry name" value="DOC_P1"/>
    <property type="match status" value="1"/>
</dbReference>
<reference evidence="2 3" key="1">
    <citation type="submission" date="2023-12" db="EMBL/GenBank/DDBJ databases">
        <title>Description of an unclassified Opitutus bacterium of Verrucomicrobiota.</title>
        <authorList>
            <person name="Zhang D.-F."/>
        </authorList>
    </citation>
    <scope>NUCLEOTIDE SEQUENCE [LARGE SCALE GENOMIC DNA]</scope>
    <source>
        <strain evidence="2 3">WL0086</strain>
    </source>
</reference>
<dbReference type="Pfam" id="PF02661">
    <property type="entry name" value="Fic"/>
    <property type="match status" value="1"/>
</dbReference>
<dbReference type="InterPro" id="IPR036597">
    <property type="entry name" value="Fido-like_dom_sf"/>
</dbReference>
<organism evidence="2 3">
    <name type="scientific">Actomonas aquatica</name>
    <dbReference type="NCBI Taxonomy" id="2866162"/>
    <lineage>
        <taxon>Bacteria</taxon>
        <taxon>Pseudomonadati</taxon>
        <taxon>Verrucomicrobiota</taxon>
        <taxon>Opitutia</taxon>
        <taxon>Opitutales</taxon>
        <taxon>Opitutaceae</taxon>
        <taxon>Actomonas</taxon>
    </lineage>
</organism>
<dbReference type="Gene3D" id="1.20.120.1870">
    <property type="entry name" value="Fic/DOC protein, Fido domain"/>
    <property type="match status" value="1"/>
</dbReference>
<protein>
    <submittedName>
        <fullName evidence="2">Type II toxin-antitoxin system death-on-curing family toxin</fullName>
    </submittedName>
</protein>
<evidence type="ECO:0000313" key="3">
    <source>
        <dbReference type="Proteomes" id="UP000738431"/>
    </source>
</evidence>
<feature type="domain" description="Fido" evidence="1">
    <location>
        <begin position="7"/>
        <end position="123"/>
    </location>
</feature>
<dbReference type="EMBL" id="CP139781">
    <property type="protein sequence ID" value="WRQ88194.1"/>
    <property type="molecule type" value="Genomic_DNA"/>
</dbReference>
<proteinExistence type="predicted"/>
<dbReference type="RefSeq" id="WP_221028777.1">
    <property type="nucleotide sequence ID" value="NZ_CP139781.1"/>
</dbReference>
<dbReference type="PANTHER" id="PTHR39426">
    <property type="entry name" value="HOMOLOGY TO DEATH-ON-CURING PROTEIN OF PHAGE P1"/>
    <property type="match status" value="1"/>
</dbReference>
<dbReference type="PROSITE" id="PS51459">
    <property type="entry name" value="FIDO"/>
    <property type="match status" value="1"/>
</dbReference>
<dbReference type="InterPro" id="IPR003812">
    <property type="entry name" value="Fido"/>
</dbReference>
<dbReference type="PIRSF" id="PIRSF018297">
    <property type="entry name" value="Doc"/>
    <property type="match status" value="1"/>
</dbReference>